<accession>A0ABP8UHL2</accession>
<proteinExistence type="predicted"/>
<reference evidence="2" key="1">
    <citation type="journal article" date="2019" name="Int. J. Syst. Evol. Microbiol.">
        <title>The Global Catalogue of Microorganisms (GCM) 10K type strain sequencing project: providing services to taxonomists for standard genome sequencing and annotation.</title>
        <authorList>
            <consortium name="The Broad Institute Genomics Platform"/>
            <consortium name="The Broad Institute Genome Sequencing Center for Infectious Disease"/>
            <person name="Wu L."/>
            <person name="Ma J."/>
        </authorList>
    </citation>
    <scope>NUCLEOTIDE SEQUENCE [LARGE SCALE GENOMIC DNA]</scope>
    <source>
        <strain evidence="2">JCM 17939</strain>
    </source>
</reference>
<keyword evidence="2" id="KW-1185">Reference proteome</keyword>
<organism evidence="1 2">
    <name type="scientific">Actinoallomurus vinaceus</name>
    <dbReference type="NCBI Taxonomy" id="1080074"/>
    <lineage>
        <taxon>Bacteria</taxon>
        <taxon>Bacillati</taxon>
        <taxon>Actinomycetota</taxon>
        <taxon>Actinomycetes</taxon>
        <taxon>Streptosporangiales</taxon>
        <taxon>Thermomonosporaceae</taxon>
        <taxon>Actinoallomurus</taxon>
    </lineage>
</organism>
<evidence type="ECO:0000313" key="2">
    <source>
        <dbReference type="Proteomes" id="UP001501442"/>
    </source>
</evidence>
<gene>
    <name evidence="1" type="ORF">GCM10023196_060340</name>
</gene>
<name>A0ABP8UHL2_9ACTN</name>
<evidence type="ECO:0008006" key="3">
    <source>
        <dbReference type="Google" id="ProtNLM"/>
    </source>
</evidence>
<comment type="caution">
    <text evidence="1">The sequence shown here is derived from an EMBL/GenBank/DDBJ whole genome shotgun (WGS) entry which is preliminary data.</text>
</comment>
<dbReference type="RefSeq" id="WP_345434480.1">
    <property type="nucleotide sequence ID" value="NZ_BAABHK010000009.1"/>
</dbReference>
<protein>
    <recommendedName>
        <fullName evidence="3">Immunity protein 35 domain-containing protein</fullName>
    </recommendedName>
</protein>
<evidence type="ECO:0000313" key="1">
    <source>
        <dbReference type="EMBL" id="GAA4631331.1"/>
    </source>
</evidence>
<dbReference type="Proteomes" id="UP001501442">
    <property type="component" value="Unassembled WGS sequence"/>
</dbReference>
<dbReference type="EMBL" id="BAABHK010000009">
    <property type="protein sequence ID" value="GAA4631331.1"/>
    <property type="molecule type" value="Genomic_DNA"/>
</dbReference>
<sequence>MDDETTMGMALQLLNELKREAETVGLACRVIQTTRSSPPVLVLVNPEARQLSEEISCRELAGVWWLYWSWGDAIGRASDKGNIIVAIRRVLGVHA</sequence>